<organism evidence="2 3">
    <name type="scientific">Geodermatophilus ruber</name>
    <dbReference type="NCBI Taxonomy" id="504800"/>
    <lineage>
        <taxon>Bacteria</taxon>
        <taxon>Bacillati</taxon>
        <taxon>Actinomycetota</taxon>
        <taxon>Actinomycetes</taxon>
        <taxon>Geodermatophilales</taxon>
        <taxon>Geodermatophilaceae</taxon>
        <taxon>Geodermatophilus</taxon>
    </lineage>
</organism>
<dbReference type="Proteomes" id="UP000199152">
    <property type="component" value="Unassembled WGS sequence"/>
</dbReference>
<protein>
    <submittedName>
        <fullName evidence="2">Uncharacterized protein</fullName>
    </submittedName>
</protein>
<accession>A0A1I4A2Y3</accession>
<reference evidence="2 3" key="1">
    <citation type="submission" date="2016-10" db="EMBL/GenBank/DDBJ databases">
        <authorList>
            <person name="de Groot N.N."/>
        </authorList>
    </citation>
    <scope>NUCLEOTIDE SEQUENCE [LARGE SCALE GENOMIC DNA]</scope>
    <source>
        <strain evidence="2 3">DSM 45317</strain>
    </source>
</reference>
<evidence type="ECO:0000256" key="1">
    <source>
        <dbReference type="SAM" id="MobiDB-lite"/>
    </source>
</evidence>
<name>A0A1I4A2Y3_9ACTN</name>
<evidence type="ECO:0000313" key="3">
    <source>
        <dbReference type="Proteomes" id="UP000199152"/>
    </source>
</evidence>
<dbReference type="AlphaFoldDB" id="A0A1I4A2Y3"/>
<dbReference type="InParanoid" id="A0A1I4A2Y3"/>
<feature type="region of interest" description="Disordered" evidence="1">
    <location>
        <begin position="181"/>
        <end position="204"/>
    </location>
</feature>
<keyword evidence="3" id="KW-1185">Reference proteome</keyword>
<proteinExistence type="predicted"/>
<gene>
    <name evidence="2" type="ORF">SAMN04488085_10252</name>
</gene>
<feature type="region of interest" description="Disordered" evidence="1">
    <location>
        <begin position="105"/>
        <end position="162"/>
    </location>
</feature>
<evidence type="ECO:0000313" key="2">
    <source>
        <dbReference type="EMBL" id="SFK50683.1"/>
    </source>
</evidence>
<sequence>MGSRAAVFTQRPQDVEVYVDGVWRLGSMLGWRHEGGGVCRAWVRVTADGVERTAWTDLVDLRLPQRRLTVAPESPAGVEWGAMQAEPPVSLSQAAARERRAVAALSAAESPGGAQPSSLDAARRRRRAADVTAEMPAVRSGDSPGRHRAPSMVGRHRAAEEAPAAVVAEAPALRADDDCLTRPLRLGNGIPRPRAPRPDGALSR</sequence>
<dbReference type="EMBL" id="FOSW01000002">
    <property type="protein sequence ID" value="SFK50683.1"/>
    <property type="molecule type" value="Genomic_DNA"/>
</dbReference>